<dbReference type="Proteomes" id="UP001194580">
    <property type="component" value="Unassembled WGS sequence"/>
</dbReference>
<keyword evidence="5" id="KW-0256">Endoplasmic reticulum</keyword>
<dbReference type="EMBL" id="JAAAIL010002049">
    <property type="protein sequence ID" value="KAG0261258.1"/>
    <property type="molecule type" value="Genomic_DNA"/>
</dbReference>
<reference evidence="10" key="1">
    <citation type="journal article" date="2020" name="Fungal Divers.">
        <title>Resolving the Mortierellaceae phylogeny through synthesis of multi-gene phylogenetics and phylogenomics.</title>
        <authorList>
            <person name="Vandepol N."/>
            <person name="Liber J."/>
            <person name="Desiro A."/>
            <person name="Na H."/>
            <person name="Kennedy M."/>
            <person name="Barry K."/>
            <person name="Grigoriev I.V."/>
            <person name="Miller A.N."/>
            <person name="O'Donnell K."/>
            <person name="Stajich J.E."/>
            <person name="Bonito G."/>
        </authorList>
    </citation>
    <scope>NUCLEOTIDE SEQUENCE</scope>
    <source>
        <strain evidence="10">NRRL 28262</strain>
    </source>
</reference>
<feature type="transmembrane region" description="Helical" evidence="9">
    <location>
        <begin position="300"/>
        <end position="318"/>
    </location>
</feature>
<evidence type="ECO:0000256" key="2">
    <source>
        <dbReference type="ARBA" id="ARBA00006859"/>
    </source>
</evidence>
<organism evidence="10 11">
    <name type="scientific">Linnemannia exigua</name>
    <dbReference type="NCBI Taxonomy" id="604196"/>
    <lineage>
        <taxon>Eukaryota</taxon>
        <taxon>Fungi</taxon>
        <taxon>Fungi incertae sedis</taxon>
        <taxon>Mucoromycota</taxon>
        <taxon>Mortierellomycotina</taxon>
        <taxon>Mortierellomycetes</taxon>
        <taxon>Mortierellales</taxon>
        <taxon>Mortierellaceae</taxon>
        <taxon>Linnemannia</taxon>
    </lineage>
</organism>
<name>A0AAD4D3L4_9FUNG</name>
<dbReference type="PANTHER" id="PTHR12174">
    <property type="entry name" value="SIGNAL PEPTIDE PEPTIDASE"/>
    <property type="match status" value="1"/>
</dbReference>
<dbReference type="GO" id="GO:0098554">
    <property type="term" value="C:cytoplasmic side of endoplasmic reticulum membrane"/>
    <property type="evidence" value="ECO:0007669"/>
    <property type="project" value="TreeGrafter"/>
</dbReference>
<feature type="non-terminal residue" evidence="10">
    <location>
        <position position="430"/>
    </location>
</feature>
<evidence type="ECO:0000256" key="4">
    <source>
        <dbReference type="ARBA" id="ARBA00022801"/>
    </source>
</evidence>
<keyword evidence="3 9" id="KW-0812">Transmembrane</keyword>
<evidence type="ECO:0000256" key="7">
    <source>
        <dbReference type="ARBA" id="ARBA00023136"/>
    </source>
</evidence>
<evidence type="ECO:0000256" key="6">
    <source>
        <dbReference type="ARBA" id="ARBA00022989"/>
    </source>
</evidence>
<feature type="transmembrane region" description="Helical" evidence="9">
    <location>
        <begin position="106"/>
        <end position="135"/>
    </location>
</feature>
<evidence type="ECO:0000256" key="9">
    <source>
        <dbReference type="SAM" id="Phobius"/>
    </source>
</evidence>
<sequence length="430" mass="47378">MSSRSHASPAQVEQGLYIAYASLAALAVVPIYFGSLSSLNKWKNPEDKSRKVKQQIDDSDDEDEDTPSESLSADDTFTFPILGSLALFGLHYVLREFDHAYVNYALTTYFSIMGLFATTQVGVNTLTAILGLLGIKVNAWRVNLARPSKEFYTAKFTLVHLVMLVASVMLAGYYAATKNWIASNIIAFSLALSAVQVFSLESFKAGIVLLGGLCISDVYWTYGSSEILNTVVKQVDIPIKVIFPRLLLGLPLGKAYKFASLGLGEIIAPGLFVALCLRYDQHRAGRKNPSLGRSTAFRKPYFIASLTAYVLALGAQFYVSHTMLTAQPTLVYLSVACILSVFLTATVRGESKQVFGYTSEAGLAIAKVKKDAQDKKRRLKAEKQRAAARRAAAPPRSIHRVPMSLRRDRMPPSPLHLRPCLRIRRQQALL</sequence>
<dbReference type="GO" id="GO:0006465">
    <property type="term" value="P:signal peptide processing"/>
    <property type="evidence" value="ECO:0007669"/>
    <property type="project" value="TreeGrafter"/>
</dbReference>
<feature type="compositionally biased region" description="Acidic residues" evidence="8">
    <location>
        <begin position="57"/>
        <end position="67"/>
    </location>
</feature>
<evidence type="ECO:0000256" key="8">
    <source>
        <dbReference type="SAM" id="MobiDB-lite"/>
    </source>
</evidence>
<proteinExistence type="inferred from homology"/>
<evidence type="ECO:0000313" key="10">
    <source>
        <dbReference type="EMBL" id="KAG0261258.1"/>
    </source>
</evidence>
<feature type="transmembrane region" description="Helical" evidence="9">
    <location>
        <begin position="180"/>
        <end position="198"/>
    </location>
</feature>
<evidence type="ECO:0000256" key="1">
    <source>
        <dbReference type="ARBA" id="ARBA00004477"/>
    </source>
</evidence>
<feature type="transmembrane region" description="Helical" evidence="9">
    <location>
        <begin position="156"/>
        <end position="174"/>
    </location>
</feature>
<evidence type="ECO:0008006" key="12">
    <source>
        <dbReference type="Google" id="ProtNLM"/>
    </source>
</evidence>
<gene>
    <name evidence="10" type="ORF">BGZ95_004263</name>
</gene>
<evidence type="ECO:0000256" key="5">
    <source>
        <dbReference type="ARBA" id="ARBA00022824"/>
    </source>
</evidence>
<dbReference type="Pfam" id="PF04258">
    <property type="entry name" value="Peptidase_A22B"/>
    <property type="match status" value="1"/>
</dbReference>
<keyword evidence="4" id="KW-0378">Hydrolase</keyword>
<comment type="similarity">
    <text evidence="2">Belongs to the peptidase A22B family.</text>
</comment>
<feature type="transmembrane region" description="Helical" evidence="9">
    <location>
        <begin position="77"/>
        <end position="94"/>
    </location>
</feature>
<feature type="transmembrane region" description="Helical" evidence="9">
    <location>
        <begin position="15"/>
        <end position="33"/>
    </location>
</feature>
<evidence type="ECO:0000256" key="3">
    <source>
        <dbReference type="ARBA" id="ARBA00022692"/>
    </source>
</evidence>
<protein>
    <recommendedName>
        <fullName evidence="12">Signal peptide peptidase-domain-containing protein</fullName>
    </recommendedName>
</protein>
<dbReference type="GO" id="GO:0033619">
    <property type="term" value="P:membrane protein proteolysis"/>
    <property type="evidence" value="ECO:0007669"/>
    <property type="project" value="TreeGrafter"/>
</dbReference>
<dbReference type="AlphaFoldDB" id="A0AAD4D3L4"/>
<keyword evidence="11" id="KW-1185">Reference proteome</keyword>
<accession>A0AAD4D3L4</accession>
<comment type="caution">
    <text evidence="10">The sequence shown here is derived from an EMBL/GenBank/DDBJ whole genome shotgun (WGS) entry which is preliminary data.</text>
</comment>
<dbReference type="InterPro" id="IPR007369">
    <property type="entry name" value="Peptidase_A22B_SPP"/>
</dbReference>
<feature type="transmembrane region" description="Helical" evidence="9">
    <location>
        <begin position="330"/>
        <end position="347"/>
    </location>
</feature>
<evidence type="ECO:0000313" key="11">
    <source>
        <dbReference type="Proteomes" id="UP001194580"/>
    </source>
</evidence>
<comment type="subcellular location">
    <subcellularLocation>
        <location evidence="1">Endoplasmic reticulum membrane</location>
        <topology evidence="1">Multi-pass membrane protein</topology>
    </subcellularLocation>
</comment>
<keyword evidence="6 9" id="KW-1133">Transmembrane helix</keyword>
<dbReference type="SMART" id="SM00730">
    <property type="entry name" value="PSN"/>
    <property type="match status" value="1"/>
</dbReference>
<feature type="transmembrane region" description="Helical" evidence="9">
    <location>
        <begin position="258"/>
        <end position="279"/>
    </location>
</feature>
<dbReference type="PANTHER" id="PTHR12174:SF23">
    <property type="entry name" value="MINOR HISTOCOMPATIBILITY ANTIGEN H13"/>
    <property type="match status" value="1"/>
</dbReference>
<dbReference type="InterPro" id="IPR006639">
    <property type="entry name" value="Preselin/SPP"/>
</dbReference>
<keyword evidence="7 9" id="KW-0472">Membrane</keyword>
<dbReference type="GO" id="GO:0098553">
    <property type="term" value="C:lumenal side of endoplasmic reticulum membrane"/>
    <property type="evidence" value="ECO:0007669"/>
    <property type="project" value="TreeGrafter"/>
</dbReference>
<dbReference type="GO" id="GO:0042500">
    <property type="term" value="F:aspartic endopeptidase activity, intramembrane cleaving"/>
    <property type="evidence" value="ECO:0007669"/>
    <property type="project" value="InterPro"/>
</dbReference>
<feature type="region of interest" description="Disordered" evidence="8">
    <location>
        <begin position="49"/>
        <end position="72"/>
    </location>
</feature>